<keyword evidence="3" id="KW-1185">Reference proteome</keyword>
<evidence type="ECO:0000256" key="1">
    <source>
        <dbReference type="SAM" id="MobiDB-lite"/>
    </source>
</evidence>
<feature type="compositionally biased region" description="Low complexity" evidence="1">
    <location>
        <begin position="14"/>
        <end position="28"/>
    </location>
</feature>
<evidence type="ECO:0000313" key="3">
    <source>
        <dbReference type="Proteomes" id="UP000738325"/>
    </source>
</evidence>
<dbReference type="EMBL" id="JAAAIP010002001">
    <property type="protein sequence ID" value="KAG0302347.1"/>
    <property type="molecule type" value="Genomic_DNA"/>
</dbReference>
<proteinExistence type="predicted"/>
<reference evidence="2" key="1">
    <citation type="journal article" date="2020" name="Fungal Divers.">
        <title>Resolving the Mortierellaceae phylogeny through synthesis of multi-gene phylogenetics and phylogenomics.</title>
        <authorList>
            <person name="Vandepol N."/>
            <person name="Liber J."/>
            <person name="Desiro A."/>
            <person name="Na H."/>
            <person name="Kennedy M."/>
            <person name="Barry K."/>
            <person name="Grigoriev I.V."/>
            <person name="Miller A.N."/>
            <person name="O'Donnell K."/>
            <person name="Stajich J.E."/>
            <person name="Bonito G."/>
        </authorList>
    </citation>
    <scope>NUCLEOTIDE SEQUENCE</scope>
    <source>
        <strain evidence="2">REB-010B</strain>
    </source>
</reference>
<sequence length="211" mass="24187">QPSRRRNLNQPVNRASSSSRVSKSGGVARLTQKRKGPWRCETFEIAQLLECLLCLEKPASSKTMCSSIRLKLPRVPWNTWSVPSINERSYSSFDTIDGCYEDVDTVSDLEDFDTCNGYSYFEDGKPDNNQYAEHSLESLPILRSIDEFDSSAIFDKNRVDDFDDFKSIIAIPDDDWDTRWDSEKSDSESSIVFDEFKDVDDLPDDDFESDI</sequence>
<evidence type="ECO:0000313" key="2">
    <source>
        <dbReference type="EMBL" id="KAG0302347.1"/>
    </source>
</evidence>
<comment type="caution">
    <text evidence="2">The sequence shown here is derived from an EMBL/GenBank/DDBJ whole genome shotgun (WGS) entry which is preliminary data.</text>
</comment>
<feature type="non-terminal residue" evidence="2">
    <location>
        <position position="1"/>
    </location>
</feature>
<organism evidence="2 3">
    <name type="scientific">Dissophora globulifera</name>
    <dbReference type="NCBI Taxonomy" id="979702"/>
    <lineage>
        <taxon>Eukaryota</taxon>
        <taxon>Fungi</taxon>
        <taxon>Fungi incertae sedis</taxon>
        <taxon>Mucoromycota</taxon>
        <taxon>Mortierellomycotina</taxon>
        <taxon>Mortierellomycetes</taxon>
        <taxon>Mortierellales</taxon>
        <taxon>Mortierellaceae</taxon>
        <taxon>Dissophora</taxon>
    </lineage>
</organism>
<feature type="region of interest" description="Disordered" evidence="1">
    <location>
        <begin position="1"/>
        <end position="30"/>
    </location>
</feature>
<protein>
    <submittedName>
        <fullName evidence="2">Uncharacterized protein</fullName>
    </submittedName>
</protein>
<dbReference type="AlphaFoldDB" id="A0A9P6QWV9"/>
<name>A0A9P6QWV9_9FUNG</name>
<dbReference type="Proteomes" id="UP000738325">
    <property type="component" value="Unassembled WGS sequence"/>
</dbReference>
<accession>A0A9P6QWV9</accession>
<gene>
    <name evidence="2" type="ORF">BGZ99_003125</name>
</gene>